<gene>
    <name evidence="1" type="ORF">SAMN05444272_1370</name>
</gene>
<dbReference type="SUPFAM" id="SSF53448">
    <property type="entry name" value="Nucleotide-diphospho-sugar transferases"/>
    <property type="match status" value="1"/>
</dbReference>
<dbReference type="OrthoDB" id="9805604at2"/>
<dbReference type="PANTHER" id="PTHR21485:SF6">
    <property type="entry name" value="N-ACYLNEURAMINATE CYTIDYLYLTRANSFERASE-RELATED"/>
    <property type="match status" value="1"/>
</dbReference>
<dbReference type="GO" id="GO:0008781">
    <property type="term" value="F:N-acylneuraminate cytidylyltransferase activity"/>
    <property type="evidence" value="ECO:0007669"/>
    <property type="project" value="TreeGrafter"/>
</dbReference>
<dbReference type="Proteomes" id="UP000186002">
    <property type="component" value="Unassembled WGS sequence"/>
</dbReference>
<accession>A0A1M7D4L8</accession>
<keyword evidence="2" id="KW-1185">Reference proteome</keyword>
<dbReference type="CDD" id="cd02513">
    <property type="entry name" value="CMP-NeuAc_Synthase"/>
    <property type="match status" value="1"/>
</dbReference>
<dbReference type="PANTHER" id="PTHR21485">
    <property type="entry name" value="HAD SUPERFAMILY MEMBERS CMAS AND KDSC"/>
    <property type="match status" value="1"/>
</dbReference>
<dbReference type="Gene3D" id="3.90.550.10">
    <property type="entry name" value="Spore Coat Polysaccharide Biosynthesis Protein SpsA, Chain A"/>
    <property type="match status" value="1"/>
</dbReference>
<dbReference type="EMBL" id="FRBW01000001">
    <property type="protein sequence ID" value="SHL74472.1"/>
    <property type="molecule type" value="Genomic_DNA"/>
</dbReference>
<keyword evidence="1" id="KW-0548">Nucleotidyltransferase</keyword>
<evidence type="ECO:0000313" key="1">
    <source>
        <dbReference type="EMBL" id="SHL74472.1"/>
    </source>
</evidence>
<proteinExistence type="predicted"/>
<dbReference type="AlphaFoldDB" id="A0A1M7D4L8"/>
<organism evidence="1 2">
    <name type="scientific">Roseibium suaedae</name>
    <dbReference type="NCBI Taxonomy" id="735517"/>
    <lineage>
        <taxon>Bacteria</taxon>
        <taxon>Pseudomonadati</taxon>
        <taxon>Pseudomonadota</taxon>
        <taxon>Alphaproteobacteria</taxon>
        <taxon>Hyphomicrobiales</taxon>
        <taxon>Stappiaceae</taxon>
        <taxon>Roseibium</taxon>
    </lineage>
</organism>
<sequence length="241" mass="26873">MTCVAIVPARGGSKGVPGKNLKQLAGRPLIAWTIEAAKSVAGIDDVIVSTDDEQIAETARSWGATVPFERPSDLAQDHVHAIHVVLHAIDWLEQQGRTPDAVMMLLPTAPLRRSWHIENALSAYQQDPSKPVISVYHLTTSMISLRWIEGETLVPAFPADDLNIQRQDVKPIYGVNGSIYIASPQHLKQHRTYHTPDARAFVMDRLHSMDINSYDDFTIAQHLMQSPDVDLDRSLLNPEEY</sequence>
<dbReference type="InterPro" id="IPR029044">
    <property type="entry name" value="Nucleotide-diphossugar_trans"/>
</dbReference>
<dbReference type="Pfam" id="PF02348">
    <property type="entry name" value="CTP_transf_3"/>
    <property type="match status" value="1"/>
</dbReference>
<reference evidence="1 2" key="1">
    <citation type="submission" date="2016-11" db="EMBL/GenBank/DDBJ databases">
        <authorList>
            <person name="Jaros S."/>
            <person name="Januszkiewicz K."/>
            <person name="Wedrychowicz H."/>
        </authorList>
    </citation>
    <scope>NUCLEOTIDE SEQUENCE [LARGE SCALE GENOMIC DNA]</scope>
    <source>
        <strain evidence="1 2">DSM 22153</strain>
    </source>
</reference>
<protein>
    <submittedName>
        <fullName evidence="1">N-acylneuraminate cytidylyltransferase/CMP-N,N'-diacetyllegionaminic acid synthase</fullName>
    </submittedName>
</protein>
<name>A0A1M7D4L8_9HYPH</name>
<keyword evidence="1" id="KW-0808">Transferase</keyword>
<dbReference type="RefSeq" id="WP_073010421.1">
    <property type="nucleotide sequence ID" value="NZ_FRBW01000001.1"/>
</dbReference>
<dbReference type="STRING" id="735517.SAMN05444272_1370"/>
<dbReference type="InterPro" id="IPR003329">
    <property type="entry name" value="Cytidylyl_trans"/>
</dbReference>
<dbReference type="InterPro" id="IPR050793">
    <property type="entry name" value="CMP-NeuNAc_synthase"/>
</dbReference>
<evidence type="ECO:0000313" key="2">
    <source>
        <dbReference type="Proteomes" id="UP000186002"/>
    </source>
</evidence>